<name>A0ABS8EXA6_9FIRM</name>
<dbReference type="RefSeq" id="WP_248835742.1">
    <property type="nucleotide sequence ID" value="NZ_JAJEQE010000043.1"/>
</dbReference>
<organism evidence="2 3">
    <name type="scientific">Hominisplanchenecus faecis</name>
    <dbReference type="NCBI Taxonomy" id="2885351"/>
    <lineage>
        <taxon>Bacteria</taxon>
        <taxon>Bacillati</taxon>
        <taxon>Bacillota</taxon>
        <taxon>Clostridia</taxon>
        <taxon>Lachnospirales</taxon>
        <taxon>Lachnospiraceae</taxon>
        <taxon>Hominisplanchenecus</taxon>
    </lineage>
</organism>
<dbReference type="InterPro" id="IPR022038">
    <property type="entry name" value="Ig-like_bact"/>
</dbReference>
<dbReference type="Pfam" id="PF07523">
    <property type="entry name" value="Big_3"/>
    <property type="match status" value="1"/>
</dbReference>
<dbReference type="PROSITE" id="PS51257">
    <property type="entry name" value="PROKAR_LIPOPROTEIN"/>
    <property type="match status" value="1"/>
</dbReference>
<dbReference type="Proteomes" id="UP001299235">
    <property type="component" value="Unassembled WGS sequence"/>
</dbReference>
<dbReference type="EMBL" id="JAJEQE010000043">
    <property type="protein sequence ID" value="MCC2149813.1"/>
    <property type="molecule type" value="Genomic_DNA"/>
</dbReference>
<sequence>MDKRKVLAGAVCVLSLVGGCVYYSNAQKQKDMEPPVLSADAEKFSASIKADEKKLISGVTAFDQKDGDVSDSILIDSIKKKEGTDSDFLITYVAFDKSSNMASLTRTLHYSDYRQAHFSFEQALRFPENQEIDLLSYFTADDCIDGDVTPFITLDGDKEVLEGEPKKGIYECSVSVTNSVGYTTTLPISVEIYEDGYDERNQRPQILLNQYIVYMEKGEQLDASAYLDHIEEGGETFAVSGITSSVEGTSESEQQSTANKQISMDNIEITSKVDTEKAGVYTVNYHYTSEETGYDCNANLIVVVE</sequence>
<accession>A0ABS8EXA6</accession>
<dbReference type="InterPro" id="IPR013783">
    <property type="entry name" value="Ig-like_fold"/>
</dbReference>
<proteinExistence type="predicted"/>
<evidence type="ECO:0000313" key="3">
    <source>
        <dbReference type="Proteomes" id="UP001299235"/>
    </source>
</evidence>
<protein>
    <recommendedName>
        <fullName evidence="1">Ig-like domain-containing protein</fullName>
    </recommendedName>
</protein>
<comment type="caution">
    <text evidence="2">The sequence shown here is derived from an EMBL/GenBank/DDBJ whole genome shotgun (WGS) entry which is preliminary data.</text>
</comment>
<gene>
    <name evidence="2" type="ORF">LKD42_11215</name>
</gene>
<reference evidence="2 3" key="1">
    <citation type="submission" date="2021-10" db="EMBL/GenBank/DDBJ databases">
        <title>Anaerobic single-cell dispensing facilitates the cultivation of human gut bacteria.</title>
        <authorList>
            <person name="Afrizal A."/>
        </authorList>
    </citation>
    <scope>NUCLEOTIDE SEQUENCE [LARGE SCALE GENOMIC DNA]</scope>
    <source>
        <strain evidence="2 3">CLA-AA-H246</strain>
    </source>
</reference>
<evidence type="ECO:0000259" key="1">
    <source>
        <dbReference type="Pfam" id="PF07523"/>
    </source>
</evidence>
<keyword evidence="3" id="KW-1185">Reference proteome</keyword>
<evidence type="ECO:0000313" key="2">
    <source>
        <dbReference type="EMBL" id="MCC2149813.1"/>
    </source>
</evidence>
<feature type="domain" description="Ig-like" evidence="1">
    <location>
        <begin position="256"/>
        <end position="292"/>
    </location>
</feature>
<dbReference type="Gene3D" id="2.60.40.10">
    <property type="entry name" value="Immunoglobulins"/>
    <property type="match status" value="1"/>
</dbReference>